<protein>
    <submittedName>
        <fullName evidence="5">MurNAc alpha-1-phosphate uridylyltransferase</fullName>
        <ecNumber evidence="5">2.7.7.-</ecNumber>
    </submittedName>
</protein>
<evidence type="ECO:0000313" key="5">
    <source>
        <dbReference type="EMBL" id="MBB6228206.1"/>
    </source>
</evidence>
<dbReference type="SUPFAM" id="SSF53448">
    <property type="entry name" value="Nucleotide-diphospho-sugar transferases"/>
    <property type="match status" value="1"/>
</dbReference>
<dbReference type="InterPro" id="IPR025877">
    <property type="entry name" value="MobA-like_NTP_Trfase"/>
</dbReference>
<dbReference type="GO" id="GO:0016779">
    <property type="term" value="F:nucleotidyltransferase activity"/>
    <property type="evidence" value="ECO:0007669"/>
    <property type="project" value="UniProtKB-KW"/>
</dbReference>
<dbReference type="InterPro" id="IPR050065">
    <property type="entry name" value="GlmU-like"/>
</dbReference>
<dbReference type="PANTHER" id="PTHR43584">
    <property type="entry name" value="NUCLEOTIDYL TRANSFERASE"/>
    <property type="match status" value="1"/>
</dbReference>
<dbReference type="RefSeq" id="WP_207792330.1">
    <property type="nucleotide sequence ID" value="NZ_BMOX01000121.1"/>
</dbReference>
<evidence type="ECO:0000259" key="4">
    <source>
        <dbReference type="Pfam" id="PF12804"/>
    </source>
</evidence>
<dbReference type="InterPro" id="IPR029044">
    <property type="entry name" value="Nucleotide-diphossugar_trans"/>
</dbReference>
<keyword evidence="2 5" id="KW-0548">Nucleotidyltransferase</keyword>
<accession>A0A841L7M0</accession>
<dbReference type="Gene3D" id="3.90.550.10">
    <property type="entry name" value="Spore Coat Polysaccharide Biosynthesis Protein SpsA, Chain A"/>
    <property type="match status" value="1"/>
</dbReference>
<reference evidence="5 6" key="1">
    <citation type="submission" date="2020-08" db="EMBL/GenBank/DDBJ databases">
        <title>Genomic Encyclopedia of Type Strains, Phase IV (KMG-IV): sequencing the most valuable type-strain genomes for metagenomic binning, comparative biology and taxonomic classification.</title>
        <authorList>
            <person name="Goeker M."/>
        </authorList>
    </citation>
    <scope>NUCLEOTIDE SEQUENCE [LARGE SCALE GENOMIC DNA]</scope>
    <source>
        <strain evidence="5 6">DSM 102189</strain>
    </source>
</reference>
<evidence type="ECO:0000256" key="3">
    <source>
        <dbReference type="ARBA" id="ARBA00022842"/>
    </source>
</evidence>
<gene>
    <name evidence="5" type="ORF">FHS79_002391</name>
</gene>
<organism evidence="5 6">
    <name type="scientific">Polymorphobacter multimanifer</name>
    <dbReference type="NCBI Taxonomy" id="1070431"/>
    <lineage>
        <taxon>Bacteria</taxon>
        <taxon>Pseudomonadati</taxon>
        <taxon>Pseudomonadota</taxon>
        <taxon>Alphaproteobacteria</taxon>
        <taxon>Sphingomonadales</taxon>
        <taxon>Sphingosinicellaceae</taxon>
        <taxon>Polymorphobacter</taxon>
    </lineage>
</organism>
<dbReference type="Proteomes" id="UP000538147">
    <property type="component" value="Unassembled WGS sequence"/>
</dbReference>
<feature type="domain" description="MobA-like NTP transferase" evidence="4">
    <location>
        <begin position="23"/>
        <end position="153"/>
    </location>
</feature>
<evidence type="ECO:0000313" key="6">
    <source>
        <dbReference type="Proteomes" id="UP000538147"/>
    </source>
</evidence>
<comment type="caution">
    <text evidence="5">The sequence shown here is derived from an EMBL/GenBank/DDBJ whole genome shotgun (WGS) entry which is preliminary data.</text>
</comment>
<proteinExistence type="predicted"/>
<dbReference type="EC" id="2.7.7.-" evidence="5"/>
<evidence type="ECO:0000256" key="1">
    <source>
        <dbReference type="ARBA" id="ARBA00022679"/>
    </source>
</evidence>
<dbReference type="CDD" id="cd06422">
    <property type="entry name" value="NTP_transferase_like_1"/>
    <property type="match status" value="1"/>
</dbReference>
<evidence type="ECO:0000256" key="2">
    <source>
        <dbReference type="ARBA" id="ARBA00022695"/>
    </source>
</evidence>
<dbReference type="PANTHER" id="PTHR43584:SF8">
    <property type="entry name" value="N-ACETYLMURAMATE ALPHA-1-PHOSPHATE URIDYLYLTRANSFERASE"/>
    <property type="match status" value="1"/>
</dbReference>
<keyword evidence="1 5" id="KW-0808">Transferase</keyword>
<sequence>MSTRAAAPMRMRPRVEVTMPPVAMVLAAGLGKRMRPLTATRPKPLIEVAGRTLLDRALDRVEAAGIGTAVVNAHYFADQIDAALASRSGPLEIRKSDERTQLLETGGGVVKALPLLDADHFFVANADNMWIDGSQDTLRLLASRWNTQEMDALLLLVPMARAHGYDGRGDFHMDPWGKLRPRGDVRVAPFVFAGVQIIARHLFEGEPVEPFSMWRAWNKALASGRLFGSVHQGIWFHVGTPASIGATEALLGIL</sequence>
<dbReference type="Pfam" id="PF12804">
    <property type="entry name" value="NTP_transf_3"/>
    <property type="match status" value="1"/>
</dbReference>
<name>A0A841L7M0_9SPHN</name>
<keyword evidence="3" id="KW-0460">Magnesium</keyword>
<keyword evidence="6" id="KW-1185">Reference proteome</keyword>
<dbReference type="EMBL" id="JACIIV010000016">
    <property type="protein sequence ID" value="MBB6228206.1"/>
    <property type="molecule type" value="Genomic_DNA"/>
</dbReference>
<dbReference type="AlphaFoldDB" id="A0A841L7M0"/>